<sequence>MSIATLQIEDDSAPPPSTQSHSRVTTLANSFLSKSGTLNGGFMDLETEMELDETAEVIDLSAPSPSPLSPQLPFRLSMAKQSHLKHPPPPSTPTQTQHPNPIDKATSFSATIRHSPLSSEAQLKQTAQSLITVLKTLPLDPWDYADLVTDIDTAIHLHRKKDPYWARDVLQIGVSLSTAAVLSLNKSARMRKRAFVGEGLEDGEGEVRIRDTLDFFRVIVRVGEESCYRARKLIKCLNGGWYAQGVGMEALAERVCVEDRWWKKGFKGKK</sequence>
<accession>A0A1Y2CQR1</accession>
<reference evidence="2 3" key="1">
    <citation type="submission" date="2016-07" db="EMBL/GenBank/DDBJ databases">
        <title>Pervasive Adenine N6-methylation of Active Genes in Fungi.</title>
        <authorList>
            <consortium name="DOE Joint Genome Institute"/>
            <person name="Mondo S.J."/>
            <person name="Dannebaum R.O."/>
            <person name="Kuo R.C."/>
            <person name="Labutti K."/>
            <person name="Haridas S."/>
            <person name="Kuo A."/>
            <person name="Salamov A."/>
            <person name="Ahrendt S.R."/>
            <person name="Lipzen A."/>
            <person name="Sullivan W."/>
            <person name="Andreopoulos W.B."/>
            <person name="Clum A."/>
            <person name="Lindquist E."/>
            <person name="Daum C."/>
            <person name="Ramamoorthy G.K."/>
            <person name="Gryganskyi A."/>
            <person name="Culley D."/>
            <person name="Magnuson J.K."/>
            <person name="James T.Y."/>
            <person name="O'Malley M.A."/>
            <person name="Stajich J.E."/>
            <person name="Spatafora J.W."/>
            <person name="Visel A."/>
            <person name="Grigoriev I.V."/>
        </authorList>
    </citation>
    <scope>NUCLEOTIDE SEQUENCE [LARGE SCALE GENOMIC DNA]</scope>
    <source>
        <strain evidence="2 3">JEL800</strain>
    </source>
</reference>
<dbReference type="AlphaFoldDB" id="A0A1Y2CQR1"/>
<proteinExistence type="predicted"/>
<feature type="region of interest" description="Disordered" evidence="1">
    <location>
        <begin position="1"/>
        <end position="24"/>
    </location>
</feature>
<evidence type="ECO:0000256" key="1">
    <source>
        <dbReference type="SAM" id="MobiDB-lite"/>
    </source>
</evidence>
<organism evidence="2 3">
    <name type="scientific">Rhizoclosmatium globosum</name>
    <dbReference type="NCBI Taxonomy" id="329046"/>
    <lineage>
        <taxon>Eukaryota</taxon>
        <taxon>Fungi</taxon>
        <taxon>Fungi incertae sedis</taxon>
        <taxon>Chytridiomycota</taxon>
        <taxon>Chytridiomycota incertae sedis</taxon>
        <taxon>Chytridiomycetes</taxon>
        <taxon>Chytridiales</taxon>
        <taxon>Chytriomycetaceae</taxon>
        <taxon>Rhizoclosmatium</taxon>
    </lineage>
</organism>
<feature type="region of interest" description="Disordered" evidence="1">
    <location>
        <begin position="79"/>
        <end position="104"/>
    </location>
</feature>
<name>A0A1Y2CQR1_9FUNG</name>
<evidence type="ECO:0000313" key="3">
    <source>
        <dbReference type="Proteomes" id="UP000193642"/>
    </source>
</evidence>
<keyword evidence="3" id="KW-1185">Reference proteome</keyword>
<gene>
    <name evidence="2" type="ORF">BCR33DRAFT_713727</name>
</gene>
<dbReference type="EMBL" id="MCGO01000009">
    <property type="protein sequence ID" value="ORY49379.1"/>
    <property type="molecule type" value="Genomic_DNA"/>
</dbReference>
<dbReference type="OrthoDB" id="2138912at2759"/>
<dbReference type="Proteomes" id="UP000193642">
    <property type="component" value="Unassembled WGS sequence"/>
</dbReference>
<evidence type="ECO:0000313" key="2">
    <source>
        <dbReference type="EMBL" id="ORY49379.1"/>
    </source>
</evidence>
<protein>
    <submittedName>
        <fullName evidence="2">Uncharacterized protein</fullName>
    </submittedName>
</protein>
<comment type="caution">
    <text evidence="2">The sequence shown here is derived from an EMBL/GenBank/DDBJ whole genome shotgun (WGS) entry which is preliminary data.</text>
</comment>